<feature type="region of interest" description="Disordered" evidence="1">
    <location>
        <begin position="198"/>
        <end position="219"/>
    </location>
</feature>
<proteinExistence type="predicted"/>
<dbReference type="Proteomes" id="UP000444721">
    <property type="component" value="Unassembled WGS sequence"/>
</dbReference>
<dbReference type="VEuPathDB" id="AmoebaDB:NfTy_017140"/>
<organism evidence="2 3">
    <name type="scientific">Naegleria fowleri</name>
    <name type="common">Brain eating amoeba</name>
    <dbReference type="NCBI Taxonomy" id="5763"/>
    <lineage>
        <taxon>Eukaryota</taxon>
        <taxon>Discoba</taxon>
        <taxon>Heterolobosea</taxon>
        <taxon>Tetramitia</taxon>
        <taxon>Eutetramitia</taxon>
        <taxon>Vahlkampfiidae</taxon>
        <taxon>Naegleria</taxon>
    </lineage>
</organism>
<keyword evidence="3" id="KW-1185">Reference proteome</keyword>
<evidence type="ECO:0000313" key="2">
    <source>
        <dbReference type="EMBL" id="KAF0983142.1"/>
    </source>
</evidence>
<dbReference type="VEuPathDB" id="AmoebaDB:FDP41_011120"/>
<dbReference type="AlphaFoldDB" id="A0A6A5C894"/>
<name>A0A6A5C894_NAEFO</name>
<feature type="region of interest" description="Disordered" evidence="1">
    <location>
        <begin position="165"/>
        <end position="186"/>
    </location>
</feature>
<feature type="compositionally biased region" description="Low complexity" evidence="1">
    <location>
        <begin position="198"/>
        <end position="216"/>
    </location>
</feature>
<sequence>MFKLTFTIKTRSPPRGFKRTIGITIQDDGLFGTLHCYPQERSGESDIVIVLENVLSKDTDSSDFFLQRKLLETMLKITSQTCVVDITNLVPGYEMVKTNIPKRKGYKLNKIKEKDWPKTQSLSDTTSEQKAFDLVSTSEEMIEKAKTLFHSLNWQSVIDRQKEIVCSPNPIREKSSSPSTPKQDMTTFMVQGTSSVISYRSKSSTHSSNKSLPSTSGKQMEEIYPWESASNTKSNDEISMLRFLLNQKDQELKKKDQKLDEKDEELRKKDEELRNKDQRLEEKDEELRKKDELIELLTKKFLKLNE</sequence>
<accession>A0A6A5C894</accession>
<evidence type="ECO:0000256" key="1">
    <source>
        <dbReference type="SAM" id="MobiDB-lite"/>
    </source>
</evidence>
<comment type="caution">
    <text evidence="2">The sequence shown here is derived from an EMBL/GenBank/DDBJ whole genome shotgun (WGS) entry which is preliminary data.</text>
</comment>
<dbReference type="RefSeq" id="XP_044567855.1">
    <property type="nucleotide sequence ID" value="XM_044701495.1"/>
</dbReference>
<gene>
    <name evidence="2" type="ORF">FDP41_011120</name>
</gene>
<protein>
    <submittedName>
        <fullName evidence="2">Uncharacterized protein</fullName>
    </submittedName>
</protein>
<reference evidence="2 3" key="1">
    <citation type="journal article" date="2019" name="Sci. Rep.">
        <title>Nanopore sequencing improves the draft genome of the human pathogenic amoeba Naegleria fowleri.</title>
        <authorList>
            <person name="Liechti N."/>
            <person name="Schurch N."/>
            <person name="Bruggmann R."/>
            <person name="Wittwer M."/>
        </authorList>
    </citation>
    <scope>NUCLEOTIDE SEQUENCE [LARGE SCALE GENOMIC DNA]</scope>
    <source>
        <strain evidence="2 3">ATCC 30894</strain>
    </source>
</reference>
<evidence type="ECO:0000313" key="3">
    <source>
        <dbReference type="Proteomes" id="UP000444721"/>
    </source>
</evidence>
<dbReference type="EMBL" id="VFQX01000007">
    <property type="protein sequence ID" value="KAF0983142.1"/>
    <property type="molecule type" value="Genomic_DNA"/>
</dbReference>
<feature type="region of interest" description="Disordered" evidence="1">
    <location>
        <begin position="252"/>
        <end position="287"/>
    </location>
</feature>
<dbReference type="GeneID" id="68118335"/>
<feature type="compositionally biased region" description="Polar residues" evidence="1">
    <location>
        <begin position="176"/>
        <end position="186"/>
    </location>
</feature>